<keyword evidence="1" id="KW-0472">Membrane</keyword>
<reference evidence="2" key="1">
    <citation type="journal article" date="2009" name="PLoS Genet.">
        <title>Sequencing, mapping, and analysis of 27,455 maize full-length cDNAs.</title>
        <authorList>
            <person name="Soderlund C."/>
            <person name="Descour A."/>
            <person name="Kudrna D."/>
            <person name="Bomhoff M."/>
            <person name="Boyd L."/>
            <person name="Currie J."/>
            <person name="Angelova A."/>
            <person name="Collura K."/>
            <person name="Wissotski M."/>
            <person name="Ashley E."/>
            <person name="Morrow D."/>
            <person name="Fernandes J."/>
            <person name="Walbot V."/>
            <person name="Yu Y."/>
        </authorList>
    </citation>
    <scope>NUCLEOTIDE SEQUENCE</scope>
    <source>
        <strain evidence="2">B73</strain>
    </source>
</reference>
<feature type="transmembrane region" description="Helical" evidence="1">
    <location>
        <begin position="28"/>
        <end position="50"/>
    </location>
</feature>
<accession>B8A097</accession>
<name>B8A097_MAIZE</name>
<organism evidence="2">
    <name type="scientific">Zea mays</name>
    <name type="common">Maize</name>
    <dbReference type="NCBI Taxonomy" id="4577"/>
    <lineage>
        <taxon>Eukaryota</taxon>
        <taxon>Viridiplantae</taxon>
        <taxon>Streptophyta</taxon>
        <taxon>Embryophyta</taxon>
        <taxon>Tracheophyta</taxon>
        <taxon>Spermatophyta</taxon>
        <taxon>Magnoliopsida</taxon>
        <taxon>Liliopsida</taxon>
        <taxon>Poales</taxon>
        <taxon>Poaceae</taxon>
        <taxon>PACMAD clade</taxon>
        <taxon>Panicoideae</taxon>
        <taxon>Andropogonodae</taxon>
        <taxon>Andropogoneae</taxon>
        <taxon>Tripsacinae</taxon>
        <taxon>Zea</taxon>
    </lineage>
</organism>
<evidence type="ECO:0000313" key="2">
    <source>
        <dbReference type="EMBL" id="ACL53596.1"/>
    </source>
</evidence>
<dbReference type="AlphaFoldDB" id="B8A097"/>
<sequence length="147" mass="16984">MMPSVISVKKKKTAPILAIQTDNGHKNYMPACSLTLIRIDFYLLFLSLYVGHQHRMKQHIYFFKLKKVGHTIIITEILVYLRRGSTHQQRQHLFASSQKRHPAMACRSTRMHGMHASFYLVLALHIEAAAAGVQRRSQKLTRMSAQR</sequence>
<keyword evidence="1" id="KW-1133">Transmembrane helix</keyword>
<protein>
    <submittedName>
        <fullName evidence="2">Uncharacterized protein</fullName>
    </submittedName>
</protein>
<evidence type="ECO:0000256" key="1">
    <source>
        <dbReference type="SAM" id="Phobius"/>
    </source>
</evidence>
<dbReference type="EMBL" id="BT054989">
    <property type="protein sequence ID" value="ACL53596.1"/>
    <property type="molecule type" value="mRNA"/>
</dbReference>
<reference evidence="2" key="2">
    <citation type="submission" date="2012-06" db="EMBL/GenBank/DDBJ databases">
        <authorList>
            <person name="Yu Y."/>
            <person name="Currie J."/>
            <person name="Lomeli R."/>
            <person name="Angelova A."/>
            <person name="Collura K."/>
            <person name="Wissotski M."/>
            <person name="Campos D."/>
            <person name="Kudrna D."/>
            <person name="Golser W."/>
            <person name="Ashely E."/>
            <person name="Descour A."/>
            <person name="Fernandes J."/>
            <person name="Soderlund C."/>
            <person name="Walbot V."/>
        </authorList>
    </citation>
    <scope>NUCLEOTIDE SEQUENCE</scope>
    <source>
        <strain evidence="2">B73</strain>
    </source>
</reference>
<keyword evidence="1" id="KW-0812">Transmembrane</keyword>
<proteinExistence type="evidence at transcript level"/>